<evidence type="ECO:0000313" key="1">
    <source>
        <dbReference type="EMBL" id="MCI4392400.1"/>
    </source>
</evidence>
<protein>
    <submittedName>
        <fullName evidence="1">Uncharacterized protein</fullName>
    </submittedName>
</protein>
<gene>
    <name evidence="1" type="ORF">PGIGA_G00145410</name>
</gene>
<dbReference type="Proteomes" id="UP000829447">
    <property type="component" value="Linkage Group LG24"/>
</dbReference>
<evidence type="ECO:0000313" key="2">
    <source>
        <dbReference type="Proteomes" id="UP000829447"/>
    </source>
</evidence>
<keyword evidence="2" id="KW-1185">Reference proteome</keyword>
<name>A0ACC5XPB8_PANGG</name>
<dbReference type="EMBL" id="CM040477">
    <property type="protein sequence ID" value="MCI4392400.1"/>
    <property type="molecule type" value="Genomic_DNA"/>
</dbReference>
<organism evidence="1 2">
    <name type="scientific">Pangasianodon gigas</name>
    <name type="common">Mekong giant catfish</name>
    <name type="synonym">Pangasius gigas</name>
    <dbReference type="NCBI Taxonomy" id="30993"/>
    <lineage>
        <taxon>Eukaryota</taxon>
        <taxon>Metazoa</taxon>
        <taxon>Chordata</taxon>
        <taxon>Craniata</taxon>
        <taxon>Vertebrata</taxon>
        <taxon>Euteleostomi</taxon>
        <taxon>Actinopterygii</taxon>
        <taxon>Neopterygii</taxon>
        <taxon>Teleostei</taxon>
        <taxon>Ostariophysi</taxon>
        <taxon>Siluriformes</taxon>
        <taxon>Pangasiidae</taxon>
        <taxon>Pangasianodon</taxon>
    </lineage>
</organism>
<sequence length="517" mass="58218">MNGNCSTAGNRVSYDGEDFISLDLKTETWIAAKPQAVITKHKWESGEEPANYWKSYLKKECIVWLKKYISYSRETLERKVRPEASVFQKHSPSPEVVCHATGFFPKAVNITWQKDGQEVYEDVELRETLPNQDGSFQKRSNLTGAAETHLHLRDSAQQLGEGVSAACGGSDGGSGGAPVAIFVAVVAALVAVVAGIVVWKKKNSVTHSLQYFFTGVTPGINFPEFTAVGQVDGEQFSYYDSNIRRETPKTEWIQKVNTEDPDYWITQTQVLQGNQEVYKVGVATLMQRFNQTKGVHTVQMMCGCELDDDGTTRGYEQFGYDGEDFISLDLKTKTWIAPKPQAVITKHKWDPNAGLNNNMKIYLEKECIEWLKKYVSYGRETLERKVRPEASVFQKHSPSAEVVCHATGFFPKAVMISWQKDGEEVHEEVELRETLPNQDGSFQKRSILTVPAEELQKHTYTCVIQHSSLEKELVLPVSERRILRGLLSETLCFLTLEAEAGDNVTIWCQHDLNGLLV</sequence>
<comment type="caution">
    <text evidence="1">The sequence shown here is derived from an EMBL/GenBank/DDBJ whole genome shotgun (WGS) entry which is preliminary data.</text>
</comment>
<accession>A0ACC5XPB8</accession>
<reference evidence="1 2" key="1">
    <citation type="journal article" date="2022" name="bioRxiv">
        <title>An ancient truncated duplication of the anti-Mullerian hormone receptor type 2 gene is a potential conserved master sex determinant in the Pangasiidae catfish family.</title>
        <authorList>
            <person name="Wen M."/>
            <person name="Pan Q."/>
            <person name="Jouanno E."/>
            <person name="Montfort J."/>
            <person name="Zahm M."/>
            <person name="Cabau C."/>
            <person name="Klopp C."/>
            <person name="Iampietro C."/>
            <person name="Roques C."/>
            <person name="Bouchez O."/>
            <person name="Castinel A."/>
            <person name="Donnadieu C."/>
            <person name="Parrinello H."/>
            <person name="Poncet C."/>
            <person name="Belmonte E."/>
            <person name="Gautier V."/>
            <person name="Avarre J.-C."/>
            <person name="Dugue R."/>
            <person name="Gustiano R."/>
            <person name="Ha T.T.T."/>
            <person name="Campet M."/>
            <person name="Sriphairoj K."/>
            <person name="Ribolli J."/>
            <person name="de Almeida F.L."/>
            <person name="Desvignes T."/>
            <person name="Postlethwait J.H."/>
            <person name="Bucao C.F."/>
            <person name="Robinson-Rechavi M."/>
            <person name="Bobe J."/>
            <person name="Herpin A."/>
            <person name="Guiguen Y."/>
        </authorList>
    </citation>
    <scope>NUCLEOTIDE SEQUENCE [LARGE SCALE GENOMIC DNA]</scope>
    <source>
        <strain evidence="1">YG-Dec2019</strain>
    </source>
</reference>
<proteinExistence type="predicted"/>